<evidence type="ECO:0000313" key="3">
    <source>
        <dbReference type="Proteomes" id="UP000093070"/>
    </source>
</evidence>
<accession>A0A1B2H842</accession>
<dbReference type="Proteomes" id="UP000093070">
    <property type="component" value="Chromosome"/>
</dbReference>
<feature type="transmembrane region" description="Helical" evidence="1">
    <location>
        <begin position="6"/>
        <end position="25"/>
    </location>
</feature>
<name>A0A1B2H842_BUCDN</name>
<keyword evidence="1" id="KW-0812">Transmembrane</keyword>
<gene>
    <name evidence="2" type="ORF">ATN01_00830</name>
</gene>
<reference evidence="2 3" key="1">
    <citation type="submission" date="2015-11" db="EMBL/GenBank/DDBJ databases">
        <title>The complete genome of Buchnera aphidicola from Diuraphis noxia biotype SAM.</title>
        <authorList>
            <person name="Burger N.F.V."/>
            <person name="Oberholster A.-M."/>
        </authorList>
    </citation>
    <scope>NUCLEOTIDE SEQUENCE [LARGE SCALE GENOMIC DNA]</scope>
    <source>
        <strain evidence="2">SAM</strain>
    </source>
</reference>
<organism evidence="2 3">
    <name type="scientific">Buchnera aphidicola subsp. Diuraphis noxia</name>
    <dbReference type="NCBI Taxonomy" id="118101"/>
    <lineage>
        <taxon>Bacteria</taxon>
        <taxon>Pseudomonadati</taxon>
        <taxon>Pseudomonadota</taxon>
        <taxon>Gammaproteobacteria</taxon>
        <taxon>Enterobacterales</taxon>
        <taxon>Erwiniaceae</taxon>
        <taxon>Buchnera</taxon>
    </lineage>
</organism>
<keyword evidence="1" id="KW-0472">Membrane</keyword>
<protein>
    <submittedName>
        <fullName evidence="2">Uncharacterized protein</fullName>
    </submittedName>
</protein>
<dbReference type="STRING" id="118101.ATN01_00830"/>
<evidence type="ECO:0000256" key="1">
    <source>
        <dbReference type="SAM" id="Phobius"/>
    </source>
</evidence>
<dbReference type="EMBL" id="CP013259">
    <property type="protein sequence ID" value="ANZ22397.1"/>
    <property type="molecule type" value="Genomic_DNA"/>
</dbReference>
<evidence type="ECO:0000313" key="2">
    <source>
        <dbReference type="EMBL" id="ANZ22397.1"/>
    </source>
</evidence>
<sequence length="83" mass="10463">MYLFIYIYYVYIIRICYDFNINSIYKKYSFKIFNFMNFLSLKMLLYFAIYLLKIKFFIVFYFQFLLIILKSVLIELSKKIYIL</sequence>
<proteinExistence type="predicted"/>
<keyword evidence="1" id="KW-1133">Transmembrane helix</keyword>
<dbReference type="AlphaFoldDB" id="A0A1B2H842"/>